<evidence type="ECO:0000313" key="2">
    <source>
        <dbReference type="Proteomes" id="UP000095282"/>
    </source>
</evidence>
<feature type="compositionally biased region" description="Basic and acidic residues" evidence="1">
    <location>
        <begin position="264"/>
        <end position="280"/>
    </location>
</feature>
<feature type="region of interest" description="Disordered" evidence="1">
    <location>
        <begin position="264"/>
        <end position="348"/>
    </location>
</feature>
<evidence type="ECO:0000256" key="1">
    <source>
        <dbReference type="SAM" id="MobiDB-lite"/>
    </source>
</evidence>
<dbReference type="AlphaFoldDB" id="A0A1I7TW76"/>
<accession>A0A1I7TW76</accession>
<sequence>MTSIEQLEEEVFRCSNRVKIGFEVKASLKWLSQAEVPFYMFENAETEKYASEYLDSEESKIAKYAKRVLKNMKRIKRKEEAAASEEPVPKMMRIEEPSAEDESTETFETKILSNGTPEMGEEYKETDVNMTLHQPNLTLNKCVDSVKSDSPPKTESSISEDMFKSKREMTKLYSGTKKANNARPQTEVNPNEYNEGKVERMNMDDLESFVLGRPQFAARADIHFKKFVLRDFSSILRKEKIEKPEDLSWKAWYDQLREARKDRMASKQDFEPKKREEGRKAQLISIVSKTGPPQKRKHSTTTPTMSKTPNQPKESKSSEKSPMFKIGYMGPNVKLNTAPAGKKKDAPLMAKCRRQMKQLRK</sequence>
<feature type="compositionally biased region" description="Polar residues" evidence="1">
    <location>
        <begin position="300"/>
        <end position="312"/>
    </location>
</feature>
<protein>
    <submittedName>
        <fullName evidence="3">SPK domain-containing protein</fullName>
    </submittedName>
</protein>
<name>A0A1I7TW76_9PELO</name>
<keyword evidence="2" id="KW-1185">Reference proteome</keyword>
<feature type="region of interest" description="Disordered" evidence="1">
    <location>
        <begin position="142"/>
        <end position="161"/>
    </location>
</feature>
<evidence type="ECO:0000313" key="3">
    <source>
        <dbReference type="WBParaSite" id="Csp11.Scaffold629.g12401.t1"/>
    </source>
</evidence>
<organism evidence="2 3">
    <name type="scientific">Caenorhabditis tropicalis</name>
    <dbReference type="NCBI Taxonomy" id="1561998"/>
    <lineage>
        <taxon>Eukaryota</taxon>
        <taxon>Metazoa</taxon>
        <taxon>Ecdysozoa</taxon>
        <taxon>Nematoda</taxon>
        <taxon>Chromadorea</taxon>
        <taxon>Rhabditida</taxon>
        <taxon>Rhabditina</taxon>
        <taxon>Rhabditomorpha</taxon>
        <taxon>Rhabditoidea</taxon>
        <taxon>Rhabditidae</taxon>
        <taxon>Peloderinae</taxon>
        <taxon>Caenorhabditis</taxon>
    </lineage>
</organism>
<dbReference type="Proteomes" id="UP000095282">
    <property type="component" value="Unplaced"/>
</dbReference>
<proteinExistence type="predicted"/>
<reference evidence="3" key="1">
    <citation type="submission" date="2016-11" db="UniProtKB">
        <authorList>
            <consortium name="WormBaseParasite"/>
        </authorList>
    </citation>
    <scope>IDENTIFICATION</scope>
</reference>
<dbReference type="WBParaSite" id="Csp11.Scaffold629.g12401.t1">
    <property type="protein sequence ID" value="Csp11.Scaffold629.g12401.t1"/>
    <property type="gene ID" value="Csp11.Scaffold629.g12401"/>
</dbReference>